<protein>
    <recommendedName>
        <fullName evidence="2">Peptide N-acetyl-beta-D-glucosaminyl asparaginase amidase A N-terminal domain-containing protein</fullName>
    </recommendedName>
</protein>
<dbReference type="Pfam" id="PF25156">
    <property type="entry name" value="PNGase_A_C"/>
    <property type="match status" value="1"/>
</dbReference>
<dbReference type="EMBL" id="JAMRDG010000001">
    <property type="protein sequence ID" value="KAJ3702195.1"/>
    <property type="molecule type" value="Genomic_DNA"/>
</dbReference>
<evidence type="ECO:0000259" key="2">
    <source>
        <dbReference type="Pfam" id="PF12222"/>
    </source>
</evidence>
<name>A0AAD5ZQP4_9POAL</name>
<sequence>MATSPLFLLPLLLLCLIPFSNSHSHKLKFTTSELTSSSSSSTSPTTYFEVTRPIPVPRTQPCSLLLLQHDFAYTYSQPPATSSYTPPSCLTRTPSLIVLEWNATCKGRQFDRIFGVWLGEVELLRSCTAEPRATGIAWTVQKDVTRYSSLFSQSSTFAVYLGNIVDSTYTGVYHVNVSVYFYFESNKQNQGKGQGHVPAFDSPADLILPISRSLPLNDGLWFLIQNSTDIQSKEVTIPKNTYRAVVEVYLSYHADDEFWYTNPPNDYISKNNLTGLPGNGAFREVILTIDANVVGAVWPFTVIYTGGVNPLLWRPITGIGSFNLPSYDIEITPFLGNLLDGKPRTYGFGVTNGLDVWFVDANLHLWLDQKSNMTTGNLINYDAPDFVPNTVSIFRDLDGTFTTNADRHISASGWVESSYGNITSHFSQDLHFLNFMEFNDNGNTQQVKQTIDATYNTYAETPHTVVYTEQLQQNFPLFLYTGVADVVGDNYSLVSNVSLGFNEKWINGGKPGFGFGSGSLTNLQNAQGEMKVQDNLVTSGIGSTQQVYKYDGTDGCYFRQVSSSNYTILSDKSKDSSTAGESCET</sequence>
<evidence type="ECO:0000313" key="4">
    <source>
        <dbReference type="Proteomes" id="UP001210211"/>
    </source>
</evidence>
<dbReference type="AlphaFoldDB" id="A0AAD5ZQP4"/>
<organism evidence="3 4">
    <name type="scientific">Rhynchospora tenuis</name>
    <dbReference type="NCBI Taxonomy" id="198213"/>
    <lineage>
        <taxon>Eukaryota</taxon>
        <taxon>Viridiplantae</taxon>
        <taxon>Streptophyta</taxon>
        <taxon>Embryophyta</taxon>
        <taxon>Tracheophyta</taxon>
        <taxon>Spermatophyta</taxon>
        <taxon>Magnoliopsida</taxon>
        <taxon>Liliopsida</taxon>
        <taxon>Poales</taxon>
        <taxon>Cyperaceae</taxon>
        <taxon>Cyperoideae</taxon>
        <taxon>Rhynchosporeae</taxon>
        <taxon>Rhynchospora</taxon>
    </lineage>
</organism>
<keyword evidence="4" id="KW-1185">Reference proteome</keyword>
<dbReference type="Proteomes" id="UP001210211">
    <property type="component" value="Unassembled WGS sequence"/>
</dbReference>
<dbReference type="PANTHER" id="PTHR31104">
    <property type="entry name" value="PEPTIDE-N4-(N-ACETYL-BETA-GLUCOSAMINYL)ASPARAGINE AMIDASE A PROTEIN"/>
    <property type="match status" value="1"/>
</dbReference>
<keyword evidence="1" id="KW-0732">Signal</keyword>
<proteinExistence type="predicted"/>
<evidence type="ECO:0000313" key="3">
    <source>
        <dbReference type="EMBL" id="KAJ3702195.1"/>
    </source>
</evidence>
<comment type="caution">
    <text evidence="3">The sequence shown here is derived from an EMBL/GenBank/DDBJ whole genome shotgun (WGS) entry which is preliminary data.</text>
</comment>
<dbReference type="InterPro" id="IPR021102">
    <property type="entry name" value="PNGase_A"/>
</dbReference>
<dbReference type="Pfam" id="PF12222">
    <property type="entry name" value="PNGaseA"/>
    <property type="match status" value="1"/>
</dbReference>
<feature type="signal peptide" evidence="1">
    <location>
        <begin position="1"/>
        <end position="22"/>
    </location>
</feature>
<gene>
    <name evidence="3" type="ORF">LUZ61_005900</name>
</gene>
<feature type="domain" description="Peptide N-acetyl-beta-D-glucosaminyl asparaginase amidase A N-terminal" evidence="2">
    <location>
        <begin position="60"/>
        <end position="383"/>
    </location>
</feature>
<evidence type="ECO:0000256" key="1">
    <source>
        <dbReference type="SAM" id="SignalP"/>
    </source>
</evidence>
<accession>A0AAD5ZQP4</accession>
<dbReference type="InterPro" id="IPR056948">
    <property type="entry name" value="PNGaseA_N"/>
</dbReference>
<feature type="chain" id="PRO_5042267414" description="Peptide N-acetyl-beta-D-glucosaminyl asparaginase amidase A N-terminal domain-containing protein" evidence="1">
    <location>
        <begin position="23"/>
        <end position="585"/>
    </location>
</feature>
<reference evidence="3 4" key="1">
    <citation type="journal article" date="2022" name="Cell">
        <title>Repeat-based holocentromeres influence genome architecture and karyotype evolution.</title>
        <authorList>
            <person name="Hofstatter P.G."/>
            <person name="Thangavel G."/>
            <person name="Lux T."/>
            <person name="Neumann P."/>
            <person name="Vondrak T."/>
            <person name="Novak P."/>
            <person name="Zhang M."/>
            <person name="Costa L."/>
            <person name="Castellani M."/>
            <person name="Scott A."/>
            <person name="Toegelov H."/>
            <person name="Fuchs J."/>
            <person name="Mata-Sucre Y."/>
            <person name="Dias Y."/>
            <person name="Vanzela A.L.L."/>
            <person name="Huettel B."/>
            <person name="Almeida C.C.S."/>
            <person name="Simkova H."/>
            <person name="Souza G."/>
            <person name="Pedrosa-Harand A."/>
            <person name="Macas J."/>
            <person name="Mayer K.F.X."/>
            <person name="Houben A."/>
            <person name="Marques A."/>
        </authorList>
    </citation>
    <scope>NUCLEOTIDE SEQUENCE [LARGE SCALE GENOMIC DNA]</scope>
    <source>
        <strain evidence="3">RhyTen1mFocal</strain>
    </source>
</reference>